<evidence type="ECO:0000256" key="19">
    <source>
        <dbReference type="PROSITE-ProRule" id="PRU00283"/>
    </source>
</evidence>
<comment type="caution">
    <text evidence="22">The sequence shown here is derived from an EMBL/GenBank/DDBJ whole genome shotgun (WGS) entry which is preliminary data.</text>
</comment>
<dbReference type="InterPro" id="IPR036188">
    <property type="entry name" value="FAD/NAD-bd_sf"/>
</dbReference>
<dbReference type="CDD" id="cd01368">
    <property type="entry name" value="KISc_KIF23_like"/>
    <property type="match status" value="1"/>
</dbReference>
<keyword evidence="10" id="KW-0496">Mitochondrion</keyword>
<dbReference type="Gene3D" id="3.40.850.10">
    <property type="entry name" value="Kinesin motor domain"/>
    <property type="match status" value="1"/>
</dbReference>
<dbReference type="EMBL" id="JAMKOV010000006">
    <property type="protein sequence ID" value="KAI8039074.1"/>
    <property type="molecule type" value="Genomic_DNA"/>
</dbReference>
<name>A0A9P9YMB7_9MUSC</name>
<dbReference type="Proteomes" id="UP001059596">
    <property type="component" value="Unassembled WGS sequence"/>
</dbReference>
<dbReference type="FunFam" id="2.60.40.4330:FF:000002">
    <property type="entry name" value="Kinesin-like protein"/>
    <property type="match status" value="1"/>
</dbReference>
<comment type="cofactor">
    <cofactor evidence="1">
        <name>FAD</name>
        <dbReference type="ChEBI" id="CHEBI:57692"/>
    </cofactor>
</comment>
<keyword evidence="19" id="KW-0505">Motor protein</keyword>
<dbReference type="GO" id="GO:0048038">
    <property type="term" value="F:quinone binding"/>
    <property type="evidence" value="ECO:0007669"/>
    <property type="project" value="UniProtKB-KW"/>
</dbReference>
<evidence type="ECO:0000256" key="10">
    <source>
        <dbReference type="ARBA" id="ARBA00023128"/>
    </source>
</evidence>
<protein>
    <recommendedName>
        <fullName evidence="17">Sulfide:quinone oxidoreductase, mitochondrial</fullName>
        <ecNumber evidence="16">1.8.5.8</ecNumber>
    </recommendedName>
    <alternativeName>
        <fullName evidence="18">Sulfide quinone oxidoreductase</fullName>
    </alternativeName>
</protein>
<comment type="catalytic activity">
    <reaction evidence="12">
        <text>ubiquinone-10 + hydrogen sulfide + glutathione + H(+) = S-sulfanylglutathione + ubiquinol-10</text>
        <dbReference type="Rhea" id="RHEA:62608"/>
        <dbReference type="ChEBI" id="CHEBI:15378"/>
        <dbReference type="ChEBI" id="CHEBI:29919"/>
        <dbReference type="ChEBI" id="CHEBI:46245"/>
        <dbReference type="ChEBI" id="CHEBI:57925"/>
        <dbReference type="ChEBI" id="CHEBI:58905"/>
        <dbReference type="ChEBI" id="CHEBI:64183"/>
    </reaction>
    <physiologicalReaction direction="left-to-right" evidence="12">
        <dbReference type="Rhea" id="RHEA:62609"/>
    </physiologicalReaction>
</comment>
<organism evidence="22 23">
    <name type="scientific">Drosophila gunungcola</name>
    <name type="common">fruit fly</name>
    <dbReference type="NCBI Taxonomy" id="103775"/>
    <lineage>
        <taxon>Eukaryota</taxon>
        <taxon>Metazoa</taxon>
        <taxon>Ecdysozoa</taxon>
        <taxon>Arthropoda</taxon>
        <taxon>Hexapoda</taxon>
        <taxon>Insecta</taxon>
        <taxon>Pterygota</taxon>
        <taxon>Neoptera</taxon>
        <taxon>Endopterygota</taxon>
        <taxon>Diptera</taxon>
        <taxon>Brachycera</taxon>
        <taxon>Muscomorpha</taxon>
        <taxon>Ephydroidea</taxon>
        <taxon>Drosophilidae</taxon>
        <taxon>Drosophila</taxon>
        <taxon>Sophophora</taxon>
    </lineage>
</organism>
<dbReference type="EC" id="1.8.5.8" evidence="16"/>
<comment type="catalytic activity">
    <reaction evidence="13">
        <text>a quinone + hydrogen sulfide + glutathione + H(+) = S-sulfanylglutathione + a quinol</text>
        <dbReference type="Rhea" id="RHEA:55156"/>
        <dbReference type="ChEBI" id="CHEBI:15378"/>
        <dbReference type="ChEBI" id="CHEBI:24646"/>
        <dbReference type="ChEBI" id="CHEBI:29919"/>
        <dbReference type="ChEBI" id="CHEBI:57925"/>
        <dbReference type="ChEBI" id="CHEBI:58905"/>
        <dbReference type="ChEBI" id="CHEBI:132124"/>
        <dbReference type="EC" id="1.8.5.8"/>
    </reaction>
    <physiologicalReaction direction="left-to-right" evidence="13">
        <dbReference type="Rhea" id="RHEA:55157"/>
    </physiologicalReaction>
</comment>
<dbReference type="InterPro" id="IPR036961">
    <property type="entry name" value="Kinesin_motor_dom_sf"/>
</dbReference>
<dbReference type="InterPro" id="IPR032384">
    <property type="entry name" value="Kif23_Arf-bd"/>
</dbReference>
<feature type="compositionally biased region" description="Basic and acidic residues" evidence="20">
    <location>
        <begin position="1041"/>
        <end position="1051"/>
    </location>
</feature>
<dbReference type="GO" id="GO:0007018">
    <property type="term" value="P:microtubule-based movement"/>
    <property type="evidence" value="ECO:0007669"/>
    <property type="project" value="InterPro"/>
</dbReference>
<evidence type="ECO:0000256" key="11">
    <source>
        <dbReference type="ARBA" id="ARBA00051038"/>
    </source>
</evidence>
<dbReference type="PANTHER" id="PTHR10632:SF2">
    <property type="entry name" value="SULFIDE:QUINONE OXIDOREDUCTASE, MITOCHONDRIAL"/>
    <property type="match status" value="1"/>
</dbReference>
<dbReference type="SUPFAM" id="SSF51905">
    <property type="entry name" value="FAD/NAD(P)-binding domain"/>
    <property type="match status" value="2"/>
</dbReference>
<dbReference type="Pfam" id="PF07992">
    <property type="entry name" value="Pyr_redox_2"/>
    <property type="match status" value="1"/>
</dbReference>
<dbReference type="InterPro" id="IPR023753">
    <property type="entry name" value="FAD/NAD-binding_dom"/>
</dbReference>
<evidence type="ECO:0000256" key="7">
    <source>
        <dbReference type="ARBA" id="ARBA00022840"/>
    </source>
</evidence>
<dbReference type="Gene3D" id="2.60.40.4330">
    <property type="entry name" value="Kinesin-like protein Kif23, Arf6-interacting domain"/>
    <property type="match status" value="1"/>
</dbReference>
<evidence type="ECO:0000259" key="21">
    <source>
        <dbReference type="PROSITE" id="PS50067"/>
    </source>
</evidence>
<evidence type="ECO:0000256" key="17">
    <source>
        <dbReference type="ARBA" id="ARBA00070160"/>
    </source>
</evidence>
<dbReference type="GO" id="GO:0005739">
    <property type="term" value="C:mitochondrion"/>
    <property type="evidence" value="ECO:0007669"/>
    <property type="project" value="UniProtKB-SubCell"/>
</dbReference>
<dbReference type="InterPro" id="IPR015904">
    <property type="entry name" value="Sulphide_quinone_reductase"/>
</dbReference>
<evidence type="ECO:0000256" key="5">
    <source>
        <dbReference type="ARBA" id="ARBA00022741"/>
    </source>
</evidence>
<evidence type="ECO:0000256" key="20">
    <source>
        <dbReference type="SAM" id="MobiDB-lite"/>
    </source>
</evidence>
<accession>A0A9P9YMB7</accession>
<keyword evidence="8" id="KW-0809">Transit peptide</keyword>
<dbReference type="SUPFAM" id="SSF52540">
    <property type="entry name" value="P-loop containing nucleoside triphosphate hydrolases"/>
    <property type="match status" value="1"/>
</dbReference>
<evidence type="ECO:0000256" key="12">
    <source>
        <dbReference type="ARBA" id="ARBA00052810"/>
    </source>
</evidence>
<evidence type="ECO:0000313" key="22">
    <source>
        <dbReference type="EMBL" id="KAI8039074.1"/>
    </source>
</evidence>
<dbReference type="Pfam" id="PF16540">
    <property type="entry name" value="MKLP1_Arf_bdg"/>
    <property type="match status" value="1"/>
</dbReference>
<dbReference type="InterPro" id="IPR038105">
    <property type="entry name" value="Kif23_Arf-bd_sf"/>
</dbReference>
<gene>
    <name evidence="22" type="ORF">M5D96_007789</name>
</gene>
<evidence type="ECO:0000256" key="1">
    <source>
        <dbReference type="ARBA" id="ARBA00001974"/>
    </source>
</evidence>
<feature type="compositionally biased region" description="Basic and acidic residues" evidence="20">
    <location>
        <begin position="472"/>
        <end position="487"/>
    </location>
</feature>
<evidence type="ECO:0000256" key="9">
    <source>
        <dbReference type="ARBA" id="ARBA00023002"/>
    </source>
</evidence>
<keyword evidence="4" id="KW-0874">Quinone</keyword>
<comment type="similarity">
    <text evidence="19">Belongs to the TRAFAC class myosin-kinesin ATPase superfamily. Kinesin family.</text>
</comment>
<evidence type="ECO:0000256" key="13">
    <source>
        <dbReference type="ARBA" id="ARBA00052986"/>
    </source>
</evidence>
<keyword evidence="7 19" id="KW-0067">ATP-binding</keyword>
<dbReference type="SMART" id="SM00129">
    <property type="entry name" value="KISc"/>
    <property type="match status" value="1"/>
</dbReference>
<evidence type="ECO:0000313" key="23">
    <source>
        <dbReference type="Proteomes" id="UP001059596"/>
    </source>
</evidence>
<dbReference type="GO" id="GO:0005524">
    <property type="term" value="F:ATP binding"/>
    <property type="evidence" value="ECO:0007669"/>
    <property type="project" value="UniProtKB-UniRule"/>
</dbReference>
<evidence type="ECO:0000256" key="4">
    <source>
        <dbReference type="ARBA" id="ARBA00022719"/>
    </source>
</evidence>
<dbReference type="GO" id="GO:0070221">
    <property type="term" value="P:sulfide oxidation, using sulfide:quinone oxidoreductase"/>
    <property type="evidence" value="ECO:0007669"/>
    <property type="project" value="TreeGrafter"/>
</dbReference>
<dbReference type="GO" id="GO:0071949">
    <property type="term" value="F:FAD binding"/>
    <property type="evidence" value="ECO:0007669"/>
    <property type="project" value="TreeGrafter"/>
</dbReference>
<dbReference type="GO" id="GO:0008017">
    <property type="term" value="F:microtubule binding"/>
    <property type="evidence" value="ECO:0007669"/>
    <property type="project" value="InterPro"/>
</dbReference>
<proteinExistence type="inferred from homology"/>
<comment type="subcellular location">
    <subcellularLocation>
        <location evidence="2">Mitochondrion</location>
    </subcellularLocation>
</comment>
<feature type="region of interest" description="Disordered" evidence="20">
    <location>
        <begin position="460"/>
        <end position="487"/>
    </location>
</feature>
<evidence type="ECO:0000256" key="6">
    <source>
        <dbReference type="ARBA" id="ARBA00022827"/>
    </source>
</evidence>
<dbReference type="InterPro" id="IPR027417">
    <property type="entry name" value="P-loop_NTPase"/>
</dbReference>
<feature type="region of interest" description="Disordered" evidence="20">
    <location>
        <begin position="1253"/>
        <end position="1272"/>
    </location>
</feature>
<evidence type="ECO:0000256" key="8">
    <source>
        <dbReference type="ARBA" id="ARBA00022946"/>
    </source>
</evidence>
<keyword evidence="3" id="KW-0285">Flavoprotein</keyword>
<dbReference type="PRINTS" id="PR00380">
    <property type="entry name" value="KINESINHEAVY"/>
</dbReference>
<keyword evidence="5 19" id="KW-0547">Nucleotide-binding</keyword>
<dbReference type="FunFam" id="3.50.50.60:FF:000034">
    <property type="entry name" value="sulfide:quinone oxidoreductase, mitochondrial"/>
    <property type="match status" value="1"/>
</dbReference>
<comment type="function">
    <text evidence="14">Catalyzes the oxidation of hydrogen sulfide with the help of a quinone, such as ubiquinone-10, giving rise to thiosulfate and ultimately to sulfane (molecular sulfur) atoms. Requires an additional electron acceptor; can use sulfite, sulfide or cyanide (in vitro). It is believed the in vivo electron acceptor is glutathione.</text>
</comment>
<keyword evidence="23" id="KW-1185">Reference proteome</keyword>
<evidence type="ECO:0000256" key="2">
    <source>
        <dbReference type="ARBA" id="ARBA00004173"/>
    </source>
</evidence>
<feature type="region of interest" description="Disordered" evidence="20">
    <location>
        <begin position="1041"/>
        <end position="1061"/>
    </location>
</feature>
<evidence type="ECO:0000256" key="18">
    <source>
        <dbReference type="ARBA" id="ARBA00082958"/>
    </source>
</evidence>
<keyword evidence="6" id="KW-0274">FAD</keyword>
<dbReference type="Pfam" id="PF00225">
    <property type="entry name" value="Kinesin"/>
    <property type="match status" value="1"/>
</dbReference>
<dbReference type="InterPro" id="IPR001752">
    <property type="entry name" value="Kinesin_motor_dom"/>
</dbReference>
<feature type="domain" description="Kinesin motor" evidence="21">
    <location>
        <begin position="488"/>
        <end position="869"/>
    </location>
</feature>
<evidence type="ECO:0000256" key="3">
    <source>
        <dbReference type="ARBA" id="ARBA00022630"/>
    </source>
</evidence>
<dbReference type="GO" id="GO:0106436">
    <property type="term" value="F:glutathione-dependent sulfide quinone oxidoreductase activity"/>
    <property type="evidence" value="ECO:0007669"/>
    <property type="project" value="UniProtKB-EC"/>
</dbReference>
<sequence>MNRRLPGALNQCQRLLFAVNSHAKPAFSTRFLSTSRVNHERQECQVLVVGGGTGGCAMAAKLSSRLGSNKVIVLEPEEKHYYQPMFTLIGGGMKRLDQSHRQMSQVLPKKAKWVKEKAVEFDPDNNTVSTSGGKTIKYDFLVIATGMQLKYEKIPGLVEALETPESNVCSIYSPKYVDHVYECLRRTYKGNVIFTFPNCPIKCAGAPQKIAYISDHYFRKLGRRKNVNIIYNTSLPVIFGVKHYADALMKLVKRRNITLNVNRNLVEVRHCDNIAVFEDLTKPGEFHEESYSMLHVTPPMTAPDVVTNCKQLVTPTGFVDVDQMTMQHKKYCNVFSIGDSASSPNSKTAAAAAAQSPVVFRNLMAAIEGKNPTDVYDGYSSCPIVTGYSSCILAEFDYTLTPVETFPMDQTKERYSMFFMKKELMPVLYWKLMMKGYWNGPALMRKMFSVLKFNKKPRTPMRVVPKTPRPPKTTEKQRQNTSDKARDPVNVFCRVRPLQSDADLTSLRVKNSTTIALSPQDQLLQHHKQHNGAQREIQYIFKHVFQPEATQQDVYVSVAQPLVENLLKGRDSLLFTYGVTGSGKTYTMTGNLRHRGILPRCLDVLFRTISDYQAKKFVFLPEKPNGFEILSEEDALLERQKEMNQRFAGAASQASVEPVPLLGLDEDNMYSVFVTYTEIYNNSVYDLLEDTGRQETLQSKIIREDANRRMFVHGVTEVEVKTVEEALEVFQMGQKRKRMGHTVLNAESSRSHSVFNIRLVQAPIDSQGENVVQDSRNITVSQLSLAGKINNSLMTLRTCLEYLRENQLAAASGLPPKKIPYRESKITHIFKSYFDGEGQVSMIVCINPRIEDYDENIQVMKFAEMTQEVQIARATPMKQDLGLTPGRRKANKLFKIAINNLNELGIPEAKDLEVDVGLVYSLGPDFPAYQMDSPEAEVKIRELMYYLEQRIEKRKKLRANMDIKCDSFRQMLMNLDRDNLQLRTELASLKAVYKQERDRSAALEKKVRIHESSIDVLNNTLSKRERQIEELTFKLNEKENMLTQKEHEKEKQKKKFSSKLAVESDKNKREFELKLREQRTKLQERMRIKDEKLRLVSNILQSEDLPSLPRSQSSEDILNDKERGAFTVRTETSSVPATRTDIYATPRHGAAAANNRHRRSRSAGDKWLEHRAANPVPLGTIMQPYLKNRKSVTKLTDMKELTAHGANKYCLVSQDADTDGDVETKLYKGNVIPTCGGGAQVVFNDVECLKQKSPVHSPTRKRPSNGTISALGGGVVPSTVTSVQDVASRCNLGIEGHSSKKSKI</sequence>
<evidence type="ECO:0000256" key="15">
    <source>
        <dbReference type="ARBA" id="ARBA00060891"/>
    </source>
</evidence>
<comment type="catalytic activity">
    <reaction evidence="11">
        <text>ubiquinone-10 + hydrogen sulfide + sulfite + 2 H(+) = ubiquinol-10 + thiosulfate</text>
        <dbReference type="Rhea" id="RHEA:38359"/>
        <dbReference type="ChEBI" id="CHEBI:15378"/>
        <dbReference type="ChEBI" id="CHEBI:17359"/>
        <dbReference type="ChEBI" id="CHEBI:29919"/>
        <dbReference type="ChEBI" id="CHEBI:33542"/>
        <dbReference type="ChEBI" id="CHEBI:46245"/>
        <dbReference type="ChEBI" id="CHEBI:64183"/>
    </reaction>
    <physiologicalReaction direction="left-to-right" evidence="11">
        <dbReference type="Rhea" id="RHEA:38360"/>
    </physiologicalReaction>
</comment>
<evidence type="ECO:0000256" key="14">
    <source>
        <dbReference type="ARBA" id="ARBA00059167"/>
    </source>
</evidence>
<feature type="binding site" evidence="19">
    <location>
        <begin position="578"/>
        <end position="585"/>
    </location>
    <ligand>
        <name>ATP</name>
        <dbReference type="ChEBI" id="CHEBI:30616"/>
    </ligand>
</feature>
<dbReference type="PANTHER" id="PTHR10632">
    <property type="entry name" value="SULFIDE:QUINONE OXIDOREDUCTASE"/>
    <property type="match status" value="1"/>
</dbReference>
<dbReference type="Gene3D" id="3.50.50.60">
    <property type="entry name" value="FAD/NAD(P)-binding domain"/>
    <property type="match status" value="2"/>
</dbReference>
<dbReference type="PROSITE" id="PS50067">
    <property type="entry name" value="KINESIN_MOTOR_2"/>
    <property type="match status" value="1"/>
</dbReference>
<keyword evidence="9" id="KW-0560">Oxidoreductase</keyword>
<evidence type="ECO:0000256" key="16">
    <source>
        <dbReference type="ARBA" id="ARBA00066447"/>
    </source>
</evidence>
<dbReference type="GO" id="GO:0003777">
    <property type="term" value="F:microtubule motor activity"/>
    <property type="evidence" value="ECO:0007669"/>
    <property type="project" value="InterPro"/>
</dbReference>
<dbReference type="GO" id="GO:0070224">
    <property type="term" value="F:sulfide:quinone oxidoreductase activity"/>
    <property type="evidence" value="ECO:0007669"/>
    <property type="project" value="TreeGrafter"/>
</dbReference>
<comment type="similarity">
    <text evidence="15">Belongs to the SQRD family.</text>
</comment>
<reference evidence="22" key="1">
    <citation type="journal article" date="2023" name="Genome Biol. Evol.">
        <title>Long-read-based Genome Assembly of Drosophila gunungcola Reveals Fewer Chemosensory Genes in Flower-breeding Species.</title>
        <authorList>
            <person name="Negi A."/>
            <person name="Liao B.Y."/>
            <person name="Yeh S.D."/>
        </authorList>
    </citation>
    <scope>NUCLEOTIDE SEQUENCE</scope>
    <source>
        <strain evidence="22">Sukarami</strain>
    </source>
</reference>